<gene>
    <name evidence="10" type="primary">dnaJ_2</name>
    <name evidence="10" type="ORF">GCM10023165_26050</name>
</gene>
<keyword evidence="7" id="KW-0143">Chaperone</keyword>
<evidence type="ECO:0000259" key="9">
    <source>
        <dbReference type="PROSITE" id="PS50076"/>
    </source>
</evidence>
<dbReference type="PANTHER" id="PTHR43096">
    <property type="entry name" value="DNAJ HOMOLOG 1, MITOCHONDRIAL-RELATED"/>
    <property type="match status" value="1"/>
</dbReference>
<evidence type="ECO:0000256" key="2">
    <source>
        <dbReference type="ARBA" id="ARBA00022723"/>
    </source>
</evidence>
<name>A0ABP8HS59_9BURK</name>
<keyword evidence="5" id="KW-0862">Zinc</keyword>
<dbReference type="InterPro" id="IPR001623">
    <property type="entry name" value="DnaJ_domain"/>
</dbReference>
<dbReference type="InterPro" id="IPR008971">
    <property type="entry name" value="HSP40/DnaJ_pept-bd"/>
</dbReference>
<dbReference type="SMART" id="SM00271">
    <property type="entry name" value="DnaJ"/>
    <property type="match status" value="1"/>
</dbReference>
<feature type="region of interest" description="Disordered" evidence="8">
    <location>
        <begin position="60"/>
        <end position="113"/>
    </location>
</feature>
<keyword evidence="4" id="KW-0863">Zinc-finger</keyword>
<proteinExistence type="predicted"/>
<dbReference type="Gene3D" id="2.60.260.20">
    <property type="entry name" value="Urease metallochaperone UreE, N-terminal domain"/>
    <property type="match status" value="2"/>
</dbReference>
<dbReference type="SUPFAM" id="SSF49493">
    <property type="entry name" value="HSP40/DnaJ peptide-binding domain"/>
    <property type="match status" value="2"/>
</dbReference>
<dbReference type="SUPFAM" id="SSF46565">
    <property type="entry name" value="Chaperone J-domain"/>
    <property type="match status" value="1"/>
</dbReference>
<sequence length="369" mass="39629">MGLGTDDAFAELGLASGASEREVKAAWRRLASQWHPDRNGSADAVTRMQRINQAFEEIRRAGFRVPPETTAGDANAAPSPSPNDAEASAGEQEAGPTAFDDGEGGARGHRRPIHRKVKLTLEEAAAGCIKVLRGKLTETCRSCAGAGHQVLGGNCTRCGGSGAVRKPSFFGWPTGVAECEACLGGGIARQPCAACRGSGKTPARGYQVKVRIPAGVRHGDLLHVDGRRLRPERLSADLEIRVELLAHDFFQLDDDGTLRCEVPVDGFAWIAERPVQVPTVTGLQSLRTRRSQVSYCLKGLGFPVAHGGARGDLWVTLVPVFPKQLSTDQQILLDQLCATASGADGRAVDERLRAWQRGLRAWERGQRDE</sequence>
<dbReference type="SUPFAM" id="SSF57938">
    <property type="entry name" value="DnaJ/Hsp40 cysteine-rich domain"/>
    <property type="match status" value="1"/>
</dbReference>
<keyword evidence="11" id="KW-1185">Reference proteome</keyword>
<comment type="caution">
    <text evidence="10">The sequence shown here is derived from an EMBL/GenBank/DDBJ whole genome shotgun (WGS) entry which is preliminary data.</text>
</comment>
<accession>A0ABP8HS59</accession>
<dbReference type="Gene3D" id="2.10.230.10">
    <property type="entry name" value="Heat shock protein DnaJ, cysteine-rich domain"/>
    <property type="match status" value="1"/>
</dbReference>
<protein>
    <submittedName>
        <fullName evidence="10">Molecular chaperone DnaJ</fullName>
    </submittedName>
</protein>
<organism evidence="10 11">
    <name type="scientific">Variovorax defluvii</name>
    <dbReference type="NCBI Taxonomy" id="913761"/>
    <lineage>
        <taxon>Bacteria</taxon>
        <taxon>Pseudomonadati</taxon>
        <taxon>Pseudomonadota</taxon>
        <taxon>Betaproteobacteria</taxon>
        <taxon>Burkholderiales</taxon>
        <taxon>Comamonadaceae</taxon>
        <taxon>Variovorax</taxon>
    </lineage>
</organism>
<evidence type="ECO:0000256" key="6">
    <source>
        <dbReference type="ARBA" id="ARBA00023016"/>
    </source>
</evidence>
<keyword evidence="6" id="KW-0346">Stress response</keyword>
<dbReference type="EMBL" id="BAABGJ010000021">
    <property type="protein sequence ID" value="GAA4343520.1"/>
    <property type="molecule type" value="Genomic_DNA"/>
</dbReference>
<feature type="domain" description="J" evidence="9">
    <location>
        <begin position="7"/>
        <end position="71"/>
    </location>
</feature>
<evidence type="ECO:0000256" key="5">
    <source>
        <dbReference type="ARBA" id="ARBA00022833"/>
    </source>
</evidence>
<dbReference type="PRINTS" id="PR00625">
    <property type="entry name" value="JDOMAIN"/>
</dbReference>
<dbReference type="InterPro" id="IPR001305">
    <property type="entry name" value="HSP_DnaJ_Cys-rich_dom"/>
</dbReference>
<keyword evidence="3" id="KW-0677">Repeat</keyword>
<evidence type="ECO:0000256" key="7">
    <source>
        <dbReference type="ARBA" id="ARBA00023186"/>
    </source>
</evidence>
<dbReference type="InterPro" id="IPR036410">
    <property type="entry name" value="HSP_DnaJ_Cys-rich_dom_sf"/>
</dbReference>
<dbReference type="Pfam" id="PF00226">
    <property type="entry name" value="DnaJ"/>
    <property type="match status" value="1"/>
</dbReference>
<dbReference type="PANTHER" id="PTHR43096:SF52">
    <property type="entry name" value="DNAJ HOMOLOG 1, MITOCHONDRIAL-RELATED"/>
    <property type="match status" value="1"/>
</dbReference>
<evidence type="ECO:0000256" key="3">
    <source>
        <dbReference type="ARBA" id="ARBA00022737"/>
    </source>
</evidence>
<evidence type="ECO:0000256" key="8">
    <source>
        <dbReference type="SAM" id="MobiDB-lite"/>
    </source>
</evidence>
<evidence type="ECO:0000256" key="1">
    <source>
        <dbReference type="ARBA" id="ARBA00022705"/>
    </source>
</evidence>
<dbReference type="InterPro" id="IPR036869">
    <property type="entry name" value="J_dom_sf"/>
</dbReference>
<keyword evidence="1" id="KW-0235">DNA replication</keyword>
<reference evidence="11" key="1">
    <citation type="journal article" date="2019" name="Int. J. Syst. Evol. Microbiol.">
        <title>The Global Catalogue of Microorganisms (GCM) 10K type strain sequencing project: providing services to taxonomists for standard genome sequencing and annotation.</title>
        <authorList>
            <consortium name="The Broad Institute Genomics Platform"/>
            <consortium name="The Broad Institute Genome Sequencing Center for Infectious Disease"/>
            <person name="Wu L."/>
            <person name="Ma J."/>
        </authorList>
    </citation>
    <scope>NUCLEOTIDE SEQUENCE [LARGE SCALE GENOMIC DNA]</scope>
    <source>
        <strain evidence="11">JCM 17804</strain>
    </source>
</reference>
<dbReference type="Pfam" id="PF01556">
    <property type="entry name" value="DnaJ_C"/>
    <property type="match status" value="1"/>
</dbReference>
<dbReference type="Gene3D" id="1.10.287.110">
    <property type="entry name" value="DnaJ domain"/>
    <property type="match status" value="1"/>
</dbReference>
<dbReference type="InterPro" id="IPR002939">
    <property type="entry name" value="DnaJ_C"/>
</dbReference>
<dbReference type="Proteomes" id="UP001500975">
    <property type="component" value="Unassembled WGS sequence"/>
</dbReference>
<dbReference type="RefSeq" id="WP_425584130.1">
    <property type="nucleotide sequence ID" value="NZ_BAABGJ010000021.1"/>
</dbReference>
<evidence type="ECO:0000313" key="10">
    <source>
        <dbReference type="EMBL" id="GAA4343520.1"/>
    </source>
</evidence>
<evidence type="ECO:0000256" key="4">
    <source>
        <dbReference type="ARBA" id="ARBA00022771"/>
    </source>
</evidence>
<feature type="compositionally biased region" description="Low complexity" evidence="8">
    <location>
        <begin position="71"/>
        <end position="89"/>
    </location>
</feature>
<keyword evidence="2" id="KW-0479">Metal-binding</keyword>
<dbReference type="CDD" id="cd10719">
    <property type="entry name" value="DnaJ_zf"/>
    <property type="match status" value="1"/>
</dbReference>
<dbReference type="PROSITE" id="PS50076">
    <property type="entry name" value="DNAJ_2"/>
    <property type="match status" value="1"/>
</dbReference>
<evidence type="ECO:0000313" key="11">
    <source>
        <dbReference type="Proteomes" id="UP001500975"/>
    </source>
</evidence>
<dbReference type="CDD" id="cd06257">
    <property type="entry name" value="DnaJ"/>
    <property type="match status" value="1"/>
</dbReference>